<dbReference type="EMBL" id="JAZAQF010000029">
    <property type="protein sequence ID" value="MFG3817128.1"/>
    <property type="molecule type" value="Genomic_DNA"/>
</dbReference>
<proteinExistence type="predicted"/>
<dbReference type="CDD" id="cd06260">
    <property type="entry name" value="DUF820-like"/>
    <property type="match status" value="1"/>
</dbReference>
<keyword evidence="2" id="KW-0378">Hydrolase</keyword>
<evidence type="ECO:0000313" key="2">
    <source>
        <dbReference type="EMBL" id="MFG3817128.1"/>
    </source>
</evidence>
<dbReference type="SUPFAM" id="SSF52980">
    <property type="entry name" value="Restriction endonuclease-like"/>
    <property type="match status" value="1"/>
</dbReference>
<evidence type="ECO:0000313" key="3">
    <source>
        <dbReference type="Proteomes" id="UP001604335"/>
    </source>
</evidence>
<dbReference type="InterPro" id="IPR011335">
    <property type="entry name" value="Restrct_endonuc-II-like"/>
</dbReference>
<gene>
    <name evidence="2" type="ORF">VPK24_05725</name>
</gene>
<dbReference type="Pfam" id="PF05685">
    <property type="entry name" value="Uma2"/>
    <property type="match status" value="1"/>
</dbReference>
<evidence type="ECO:0000259" key="1">
    <source>
        <dbReference type="Pfam" id="PF05685"/>
    </source>
</evidence>
<dbReference type="Proteomes" id="UP001604335">
    <property type="component" value="Unassembled WGS sequence"/>
</dbReference>
<accession>A0ABW7CAZ6</accession>
<dbReference type="InterPro" id="IPR008538">
    <property type="entry name" value="Uma2"/>
</dbReference>
<keyword evidence="3" id="KW-1185">Reference proteome</keyword>
<dbReference type="PANTHER" id="PTHR34107">
    <property type="entry name" value="SLL0198 PROTEIN-RELATED"/>
    <property type="match status" value="1"/>
</dbReference>
<dbReference type="PANTHER" id="PTHR34107:SF1">
    <property type="entry name" value="SLL0198 PROTEIN"/>
    <property type="match status" value="1"/>
</dbReference>
<feature type="domain" description="Putative restriction endonuclease" evidence="1">
    <location>
        <begin position="18"/>
        <end position="187"/>
    </location>
</feature>
<name>A0ABW7CAZ6_9CYAN</name>
<keyword evidence="2" id="KW-0255">Endonuclease</keyword>
<keyword evidence="2" id="KW-0540">Nuclease</keyword>
<dbReference type="RefSeq" id="WP_393011232.1">
    <property type="nucleotide sequence ID" value="NZ_JAZAQF010000029.1"/>
</dbReference>
<protein>
    <submittedName>
        <fullName evidence="2">Uma2 family endonuclease</fullName>
    </submittedName>
</protein>
<dbReference type="GO" id="GO:0004519">
    <property type="term" value="F:endonuclease activity"/>
    <property type="evidence" value="ECO:0007669"/>
    <property type="project" value="UniProtKB-KW"/>
</dbReference>
<dbReference type="InterPro" id="IPR012296">
    <property type="entry name" value="Nuclease_put_TT1808"/>
</dbReference>
<organism evidence="2 3">
    <name type="scientific">Limnothrix redekei LRLZ20PSL1</name>
    <dbReference type="NCBI Taxonomy" id="3112953"/>
    <lineage>
        <taxon>Bacteria</taxon>
        <taxon>Bacillati</taxon>
        <taxon>Cyanobacteriota</taxon>
        <taxon>Cyanophyceae</taxon>
        <taxon>Pseudanabaenales</taxon>
        <taxon>Pseudanabaenaceae</taxon>
        <taxon>Limnothrix</taxon>
    </lineage>
</organism>
<sequence>MSAIAIDLQPDLALDDATFARICRQNPHCKFERTAAGELVIVALTGGRTGQRNSRLTARLVLWNEETGLGEVFDSSTGFKLPNGAIRSPDVAWVSRDRWLALSAKEQDSYPPLCPDFVVELKSPSDDLGQVQAKMQEYLNNGLRLGWLLDPAEAIAQIYRPDRPVETLKSPTTLSGDSCLPGFSLSLSGILDS</sequence>
<reference evidence="3" key="1">
    <citation type="journal article" date="2024" name="Algal Res.">
        <title>Biochemical, toxicological and genomic investigation of a high-biomass producing Limnothrix strain isolated from Italian shallow drinking water reservoir.</title>
        <authorList>
            <person name="Simonazzi M."/>
            <person name="Shishido T.K."/>
            <person name="Delbaje E."/>
            <person name="Wahlsten M."/>
            <person name="Fewer D.P."/>
            <person name="Sivonen K."/>
            <person name="Pezzolesi L."/>
            <person name="Pistocchi R."/>
        </authorList>
    </citation>
    <scope>NUCLEOTIDE SEQUENCE [LARGE SCALE GENOMIC DNA]</scope>
    <source>
        <strain evidence="3">LRLZ20PSL1</strain>
    </source>
</reference>
<comment type="caution">
    <text evidence="2">The sequence shown here is derived from an EMBL/GenBank/DDBJ whole genome shotgun (WGS) entry which is preliminary data.</text>
</comment>
<dbReference type="Gene3D" id="3.90.1570.10">
    <property type="entry name" value="tt1808, chain A"/>
    <property type="match status" value="1"/>
</dbReference>